<reference evidence="2" key="1">
    <citation type="submission" date="2013-10" db="EMBL/GenBank/DDBJ databases">
        <title>Genomic analysis of the causative agents of coccidiosis in chickens.</title>
        <authorList>
            <person name="Reid A.J."/>
            <person name="Blake D."/>
            <person name="Billington K."/>
            <person name="Browne H."/>
            <person name="Dunn M."/>
            <person name="Hung S."/>
            <person name="Kawahara F."/>
            <person name="Miranda-Saavedra D."/>
            <person name="Mourier T."/>
            <person name="Nagra H."/>
            <person name="Otto T.D."/>
            <person name="Rawlings N."/>
            <person name="Sanchez A."/>
            <person name="Sanders M."/>
            <person name="Subramaniam C."/>
            <person name="Tay Y."/>
            <person name="Dear P."/>
            <person name="Doerig C."/>
            <person name="Gruber A."/>
            <person name="Parkinson J."/>
            <person name="Shirley M."/>
            <person name="Wan K.L."/>
            <person name="Berriman M."/>
            <person name="Tomley F."/>
            <person name="Pain A."/>
        </authorList>
    </citation>
    <scope>NUCLEOTIDE SEQUENCE</scope>
    <source>
        <strain evidence="2">Houghton</strain>
    </source>
</reference>
<dbReference type="EMBL" id="HG673410">
    <property type="protein sequence ID" value="CDI83407.1"/>
    <property type="molecule type" value="Genomic_DNA"/>
</dbReference>
<proteinExistence type="predicted"/>
<dbReference type="GeneID" id="25271840"/>
<reference evidence="2" key="2">
    <citation type="submission" date="2013-10" db="EMBL/GenBank/DDBJ databases">
        <authorList>
            <person name="Aslett M."/>
        </authorList>
    </citation>
    <scope>NUCLEOTIDE SEQUENCE</scope>
    <source>
        <strain evidence="2">Houghton</strain>
    </source>
</reference>
<dbReference type="OMA" id="WYEYGLY"/>
<dbReference type="VEuPathDB" id="ToxoDB:EAH_00037700"/>
<feature type="compositionally biased region" description="Basic and acidic residues" evidence="1">
    <location>
        <begin position="175"/>
        <end position="235"/>
    </location>
</feature>
<evidence type="ECO:0000256" key="1">
    <source>
        <dbReference type="SAM" id="MobiDB-lite"/>
    </source>
</evidence>
<gene>
    <name evidence="2" type="ORF">EAH_00037700</name>
</gene>
<evidence type="ECO:0000313" key="2">
    <source>
        <dbReference type="EMBL" id="CDI83407.1"/>
    </source>
</evidence>
<feature type="region of interest" description="Disordered" evidence="1">
    <location>
        <begin position="138"/>
        <end position="235"/>
    </location>
</feature>
<name>U6GV03_EIMAC</name>
<sequence>MAVRSSSGSGDPRYIANNTGALPGVAGRASVSCKDLYARTRARSLRRPPPAGGCGWYEYGLYDVALELTEVPLRPFELEYRERTILSPEEPQPIELPSSRQPPILVKVKHKPRACAPPHPSTVRLRYEPQAAPLIFAAEGQQQPQKTDKIEKMPSTQLYKEKDTVSSSNAPKTVHKTEKTEKHEKAEKSDKAEKVDKGDKHEKAEKHNKDKTEKKDKEKRKSKDTTQEQAQKEES</sequence>
<organism evidence="2 3">
    <name type="scientific">Eimeria acervulina</name>
    <name type="common">Coccidian parasite</name>
    <dbReference type="NCBI Taxonomy" id="5801"/>
    <lineage>
        <taxon>Eukaryota</taxon>
        <taxon>Sar</taxon>
        <taxon>Alveolata</taxon>
        <taxon>Apicomplexa</taxon>
        <taxon>Conoidasida</taxon>
        <taxon>Coccidia</taxon>
        <taxon>Eucoccidiorida</taxon>
        <taxon>Eimeriorina</taxon>
        <taxon>Eimeriidae</taxon>
        <taxon>Eimeria</taxon>
    </lineage>
</organism>
<dbReference type="OrthoDB" id="347065at2759"/>
<dbReference type="Proteomes" id="UP000018050">
    <property type="component" value="Unassembled WGS sequence"/>
</dbReference>
<dbReference type="AlphaFoldDB" id="U6GV03"/>
<protein>
    <submittedName>
        <fullName evidence="2">Uncharacterized protein</fullName>
    </submittedName>
</protein>
<evidence type="ECO:0000313" key="3">
    <source>
        <dbReference type="Proteomes" id="UP000018050"/>
    </source>
</evidence>
<dbReference type="RefSeq" id="XP_013247469.1">
    <property type="nucleotide sequence ID" value="XM_013392015.1"/>
</dbReference>
<accession>U6GV03</accession>
<keyword evidence="3" id="KW-1185">Reference proteome</keyword>